<dbReference type="Proteomes" id="UP000605986">
    <property type="component" value="Unassembled WGS sequence"/>
</dbReference>
<evidence type="ECO:0000313" key="3">
    <source>
        <dbReference type="Proteomes" id="UP000605986"/>
    </source>
</evidence>
<dbReference type="AlphaFoldDB" id="A0A8H4JZW6"/>
<evidence type="ECO:0000313" key="2">
    <source>
        <dbReference type="EMBL" id="KAF4440614.1"/>
    </source>
</evidence>
<comment type="caution">
    <text evidence="2">The sequence shown here is derived from an EMBL/GenBank/DDBJ whole genome shotgun (WGS) entry which is preliminary data.</text>
</comment>
<dbReference type="EMBL" id="JAADJG010000650">
    <property type="protein sequence ID" value="KAF4440614.1"/>
    <property type="molecule type" value="Genomic_DNA"/>
</dbReference>
<organism evidence="2 3">
    <name type="scientific">Fusarium austroafricanum</name>
    <dbReference type="NCBI Taxonomy" id="2364996"/>
    <lineage>
        <taxon>Eukaryota</taxon>
        <taxon>Fungi</taxon>
        <taxon>Dikarya</taxon>
        <taxon>Ascomycota</taxon>
        <taxon>Pezizomycotina</taxon>
        <taxon>Sordariomycetes</taxon>
        <taxon>Hypocreomycetidae</taxon>
        <taxon>Hypocreales</taxon>
        <taxon>Nectriaceae</taxon>
        <taxon>Fusarium</taxon>
        <taxon>Fusarium concolor species complex</taxon>
    </lineage>
</organism>
<sequence length="150" mass="16863">MYIKNIILSGLFAGVALSAPAPTKHTSPEKRADSCQAHIYIDASNGAALPQHATWKYNVDVTGPSGLLGHWDGTNPANTFVKVPSGKNMDLWITGYPSRQKKANSDQKGDLNLEYNSRKWSSNQCEFLRKEPAPSNGWRWQFDWWCKYDC</sequence>
<dbReference type="OrthoDB" id="3814607at2759"/>
<feature type="signal peptide" evidence="1">
    <location>
        <begin position="1"/>
        <end position="18"/>
    </location>
</feature>
<evidence type="ECO:0000256" key="1">
    <source>
        <dbReference type="SAM" id="SignalP"/>
    </source>
</evidence>
<feature type="chain" id="PRO_5034502975" evidence="1">
    <location>
        <begin position="19"/>
        <end position="150"/>
    </location>
</feature>
<keyword evidence="3" id="KW-1185">Reference proteome</keyword>
<name>A0A8H4JZW6_9HYPO</name>
<accession>A0A8H4JZW6</accession>
<reference evidence="2" key="1">
    <citation type="submission" date="2020-01" db="EMBL/GenBank/DDBJ databases">
        <title>Identification and distribution of gene clusters putatively required for synthesis of sphingolipid metabolism inhibitors in phylogenetically diverse species of the filamentous fungus Fusarium.</title>
        <authorList>
            <person name="Kim H.-S."/>
            <person name="Busman M."/>
            <person name="Brown D.W."/>
            <person name="Divon H."/>
            <person name="Uhlig S."/>
            <person name="Proctor R.H."/>
        </authorList>
    </citation>
    <scope>NUCLEOTIDE SEQUENCE</scope>
    <source>
        <strain evidence="2">NRRL 53441</strain>
    </source>
</reference>
<gene>
    <name evidence="2" type="ORF">F53441_12235</name>
</gene>
<keyword evidence="1" id="KW-0732">Signal</keyword>
<proteinExistence type="predicted"/>
<protein>
    <submittedName>
        <fullName evidence="2">Uncharacterized protein</fullName>
    </submittedName>
</protein>